<accession>A0AAW9QYI4</accession>
<organism evidence="2 3">
    <name type="scientific">Pannus brasiliensis CCIBt3594</name>
    <dbReference type="NCBI Taxonomy" id="1427578"/>
    <lineage>
        <taxon>Bacteria</taxon>
        <taxon>Bacillati</taxon>
        <taxon>Cyanobacteriota</taxon>
        <taxon>Cyanophyceae</taxon>
        <taxon>Oscillatoriophycideae</taxon>
        <taxon>Chroococcales</taxon>
        <taxon>Microcystaceae</taxon>
        <taxon>Pannus</taxon>
    </lineage>
</organism>
<comment type="caution">
    <text evidence="2">The sequence shown here is derived from an EMBL/GenBank/DDBJ whole genome shotgun (WGS) entry which is preliminary data.</text>
</comment>
<protein>
    <submittedName>
        <fullName evidence="2">YdcF family protein</fullName>
    </submittedName>
</protein>
<feature type="domain" description="DUF218" evidence="1">
    <location>
        <begin position="25"/>
        <end position="143"/>
    </location>
</feature>
<evidence type="ECO:0000313" key="3">
    <source>
        <dbReference type="Proteomes" id="UP001328733"/>
    </source>
</evidence>
<dbReference type="PANTHER" id="PTHR30336:SF20">
    <property type="entry name" value="DUF218 DOMAIN-CONTAINING PROTEIN"/>
    <property type="match status" value="1"/>
</dbReference>
<dbReference type="AlphaFoldDB" id="A0AAW9QYI4"/>
<dbReference type="RefSeq" id="WP_332866226.1">
    <property type="nucleotide sequence ID" value="NZ_JBAFSM010000034.1"/>
</dbReference>
<keyword evidence="3" id="KW-1185">Reference proteome</keyword>
<name>A0AAW9QYI4_9CHRO</name>
<dbReference type="InterPro" id="IPR051599">
    <property type="entry name" value="Cell_Envelope_Assoc"/>
</dbReference>
<dbReference type="PANTHER" id="PTHR30336">
    <property type="entry name" value="INNER MEMBRANE PROTEIN, PROBABLE PERMEASE"/>
    <property type="match status" value="1"/>
</dbReference>
<reference evidence="2 3" key="1">
    <citation type="submission" date="2024-01" db="EMBL/GenBank/DDBJ databases">
        <title>Genomic insights into the taxonomy and metabolism of the cyanobacterium Pannus brasiliensis CCIBt3594.</title>
        <authorList>
            <person name="Machado M."/>
            <person name="Botero N.B."/>
            <person name="Andreote A.P.D."/>
            <person name="Feitosa A.M.T."/>
            <person name="Popin R."/>
            <person name="Sivonen K."/>
            <person name="Fiore M.F."/>
        </authorList>
    </citation>
    <scope>NUCLEOTIDE SEQUENCE [LARGE SCALE GENOMIC DNA]</scope>
    <source>
        <strain evidence="2 3">CCIBt3594</strain>
    </source>
</reference>
<dbReference type="CDD" id="cd06259">
    <property type="entry name" value="YdcF-like"/>
    <property type="match status" value="1"/>
</dbReference>
<dbReference type="Pfam" id="PF02698">
    <property type="entry name" value="DUF218"/>
    <property type="match status" value="1"/>
</dbReference>
<proteinExistence type="predicted"/>
<dbReference type="GO" id="GO:0005886">
    <property type="term" value="C:plasma membrane"/>
    <property type="evidence" value="ECO:0007669"/>
    <property type="project" value="TreeGrafter"/>
</dbReference>
<dbReference type="Gene3D" id="3.40.50.620">
    <property type="entry name" value="HUPs"/>
    <property type="match status" value="1"/>
</dbReference>
<dbReference type="Proteomes" id="UP001328733">
    <property type="component" value="Unassembled WGS sequence"/>
</dbReference>
<dbReference type="InterPro" id="IPR014729">
    <property type="entry name" value="Rossmann-like_a/b/a_fold"/>
</dbReference>
<dbReference type="EMBL" id="JBAFSM010000034">
    <property type="protein sequence ID" value="MEG3438743.1"/>
    <property type="molecule type" value="Genomic_DNA"/>
</dbReference>
<sequence>MLTLLIGIIPVRIALAYHQAPRPLAILVLGGDSVRMNSAARLAKENPDLNVWISDFPKFYETDRAIFQEVGVEEKRIHYDFRATDTVTNFTTTVGIFTRAGIRHLYLVTSDYHMTRARAIATLVFGSRGVAITPVPVPSENHPAESIWRVSRDIIRSFLWILTGRSGASLNPRL</sequence>
<evidence type="ECO:0000259" key="1">
    <source>
        <dbReference type="Pfam" id="PF02698"/>
    </source>
</evidence>
<dbReference type="InterPro" id="IPR003848">
    <property type="entry name" value="DUF218"/>
</dbReference>
<evidence type="ECO:0000313" key="2">
    <source>
        <dbReference type="EMBL" id="MEG3438743.1"/>
    </source>
</evidence>
<gene>
    <name evidence="2" type="ORF">V0288_16570</name>
</gene>